<evidence type="ECO:0000313" key="2">
    <source>
        <dbReference type="EMBL" id="GAA5495891.1"/>
    </source>
</evidence>
<feature type="signal peptide" evidence="1">
    <location>
        <begin position="1"/>
        <end position="20"/>
    </location>
</feature>
<accession>A0ABP9V485</accession>
<evidence type="ECO:0000313" key="3">
    <source>
        <dbReference type="Proteomes" id="UP001424741"/>
    </source>
</evidence>
<sequence>MNKSLILLPILALLPFTTNAASSSHLLRGQEMTPAAYKQSVYVYKTDLGKTFLIKEYEPLTSSGSRYIKIVLPDGSERILQDVTEAQERKFQDKENTIAWLPLGDQGTLIDLAKERHIGNGIMFEAKLIKRPVNI</sequence>
<dbReference type="Proteomes" id="UP001424741">
    <property type="component" value="Unassembled WGS sequence"/>
</dbReference>
<feature type="chain" id="PRO_5046848397" evidence="1">
    <location>
        <begin position="21"/>
        <end position="135"/>
    </location>
</feature>
<name>A0ABP9V485_9BACT</name>
<organism evidence="2 3">
    <name type="scientific">Rubritalea halochordaticola</name>
    <dbReference type="NCBI Taxonomy" id="714537"/>
    <lineage>
        <taxon>Bacteria</taxon>
        <taxon>Pseudomonadati</taxon>
        <taxon>Verrucomicrobiota</taxon>
        <taxon>Verrucomicrobiia</taxon>
        <taxon>Verrucomicrobiales</taxon>
        <taxon>Rubritaleaceae</taxon>
        <taxon>Rubritalea</taxon>
    </lineage>
</organism>
<dbReference type="EMBL" id="BAABRL010000006">
    <property type="protein sequence ID" value="GAA5495891.1"/>
    <property type="molecule type" value="Genomic_DNA"/>
</dbReference>
<dbReference type="RefSeq" id="WP_346188628.1">
    <property type="nucleotide sequence ID" value="NZ_BAABRL010000006.1"/>
</dbReference>
<protein>
    <submittedName>
        <fullName evidence="2">Uncharacterized protein</fullName>
    </submittedName>
</protein>
<keyword evidence="3" id="KW-1185">Reference proteome</keyword>
<evidence type="ECO:0000256" key="1">
    <source>
        <dbReference type="SAM" id="SignalP"/>
    </source>
</evidence>
<gene>
    <name evidence="2" type="ORF">Rhal01_02072</name>
</gene>
<comment type="caution">
    <text evidence="2">The sequence shown here is derived from an EMBL/GenBank/DDBJ whole genome shotgun (WGS) entry which is preliminary data.</text>
</comment>
<keyword evidence="1" id="KW-0732">Signal</keyword>
<proteinExistence type="predicted"/>
<reference evidence="2 3" key="1">
    <citation type="submission" date="2024-02" db="EMBL/GenBank/DDBJ databases">
        <title>Rubritalea halochordaticola NBRC 107102.</title>
        <authorList>
            <person name="Ichikawa N."/>
            <person name="Katano-Makiyama Y."/>
            <person name="Hidaka K."/>
        </authorList>
    </citation>
    <scope>NUCLEOTIDE SEQUENCE [LARGE SCALE GENOMIC DNA]</scope>
    <source>
        <strain evidence="2 3">NBRC 107102</strain>
    </source>
</reference>